<keyword evidence="10" id="KW-0472">Membrane</keyword>
<dbReference type="SMART" id="SM00387">
    <property type="entry name" value="HATPase_c"/>
    <property type="match status" value="1"/>
</dbReference>
<dbReference type="GO" id="GO:0016301">
    <property type="term" value="F:kinase activity"/>
    <property type="evidence" value="ECO:0007669"/>
    <property type="project" value="UniProtKB-KW"/>
</dbReference>
<feature type="transmembrane region" description="Helical" evidence="10">
    <location>
        <begin position="113"/>
        <end position="132"/>
    </location>
</feature>
<dbReference type="InterPro" id="IPR050482">
    <property type="entry name" value="Sensor_HK_TwoCompSys"/>
</dbReference>
<feature type="compositionally biased region" description="Basic and acidic residues" evidence="9">
    <location>
        <begin position="323"/>
        <end position="334"/>
    </location>
</feature>
<dbReference type="Pfam" id="PF02518">
    <property type="entry name" value="HATPase_c"/>
    <property type="match status" value="1"/>
</dbReference>
<keyword evidence="8" id="KW-0902">Two-component regulatory system</keyword>
<evidence type="ECO:0000256" key="5">
    <source>
        <dbReference type="ARBA" id="ARBA00022741"/>
    </source>
</evidence>
<keyword evidence="13" id="KW-1185">Reference proteome</keyword>
<feature type="transmembrane region" description="Helical" evidence="10">
    <location>
        <begin position="12"/>
        <end position="35"/>
    </location>
</feature>
<keyword evidence="3" id="KW-0597">Phosphoprotein</keyword>
<reference evidence="13" key="1">
    <citation type="journal article" date="2019" name="Int. J. Syst. Evol. Microbiol.">
        <title>The Global Catalogue of Microorganisms (GCM) 10K type strain sequencing project: providing services to taxonomists for standard genome sequencing and annotation.</title>
        <authorList>
            <consortium name="The Broad Institute Genomics Platform"/>
            <consortium name="The Broad Institute Genome Sequencing Center for Infectious Disease"/>
            <person name="Wu L."/>
            <person name="Ma J."/>
        </authorList>
    </citation>
    <scope>NUCLEOTIDE SEQUENCE [LARGE SCALE GENOMIC DNA]</scope>
    <source>
        <strain evidence="13">CGMCC 1.15399</strain>
    </source>
</reference>
<dbReference type="InterPro" id="IPR011712">
    <property type="entry name" value="Sig_transdc_His_kin_sub3_dim/P"/>
</dbReference>
<evidence type="ECO:0000256" key="1">
    <source>
        <dbReference type="ARBA" id="ARBA00000085"/>
    </source>
</evidence>
<dbReference type="RefSeq" id="WP_219537124.1">
    <property type="nucleotide sequence ID" value="NZ_JAHKRM010000035.1"/>
</dbReference>
<comment type="catalytic activity">
    <reaction evidence="1">
        <text>ATP + protein L-histidine = ADP + protein N-phospho-L-histidine.</text>
        <dbReference type="EC" id="2.7.13.3"/>
    </reaction>
</comment>
<evidence type="ECO:0000256" key="4">
    <source>
        <dbReference type="ARBA" id="ARBA00022679"/>
    </source>
</evidence>
<keyword evidence="7" id="KW-0067">ATP-binding</keyword>
<evidence type="ECO:0000256" key="2">
    <source>
        <dbReference type="ARBA" id="ARBA00012438"/>
    </source>
</evidence>
<evidence type="ECO:0000256" key="8">
    <source>
        <dbReference type="ARBA" id="ARBA00023012"/>
    </source>
</evidence>
<dbReference type="CDD" id="cd16917">
    <property type="entry name" value="HATPase_UhpB-NarQ-NarX-like"/>
    <property type="match status" value="1"/>
</dbReference>
<dbReference type="PANTHER" id="PTHR24421">
    <property type="entry name" value="NITRATE/NITRITE SENSOR PROTEIN NARX-RELATED"/>
    <property type="match status" value="1"/>
</dbReference>
<keyword evidence="10" id="KW-0812">Transmembrane</keyword>
<keyword evidence="4" id="KW-0808">Transferase</keyword>
<accession>A0ABW4GI97</accession>
<dbReference type="InterPro" id="IPR003594">
    <property type="entry name" value="HATPase_dom"/>
</dbReference>
<feature type="transmembrane region" description="Helical" evidence="10">
    <location>
        <begin position="47"/>
        <end position="65"/>
    </location>
</feature>
<dbReference type="Proteomes" id="UP001597097">
    <property type="component" value="Unassembled WGS sequence"/>
</dbReference>
<keyword evidence="5" id="KW-0547">Nucleotide-binding</keyword>
<name>A0ABW4GI97_9ACTN</name>
<evidence type="ECO:0000259" key="11">
    <source>
        <dbReference type="SMART" id="SM00387"/>
    </source>
</evidence>
<feature type="domain" description="Histidine kinase/HSP90-like ATPase" evidence="11">
    <location>
        <begin position="289"/>
        <end position="380"/>
    </location>
</feature>
<proteinExistence type="predicted"/>
<evidence type="ECO:0000256" key="9">
    <source>
        <dbReference type="SAM" id="MobiDB-lite"/>
    </source>
</evidence>
<dbReference type="Pfam" id="PF07730">
    <property type="entry name" value="HisKA_3"/>
    <property type="match status" value="1"/>
</dbReference>
<dbReference type="InterPro" id="IPR055558">
    <property type="entry name" value="DUF7134"/>
</dbReference>
<feature type="region of interest" description="Disordered" evidence="9">
    <location>
        <begin position="383"/>
        <end position="413"/>
    </location>
</feature>
<keyword evidence="10" id="KW-1133">Transmembrane helix</keyword>
<gene>
    <name evidence="12" type="ORF">ACFSJ0_27570</name>
</gene>
<comment type="caution">
    <text evidence="12">The sequence shown here is derived from an EMBL/GenBank/DDBJ whole genome shotgun (WGS) entry which is preliminary data.</text>
</comment>
<dbReference type="Pfam" id="PF23539">
    <property type="entry name" value="DUF7134"/>
    <property type="match status" value="1"/>
</dbReference>
<dbReference type="PANTHER" id="PTHR24421:SF10">
    <property type="entry name" value="NITRATE_NITRITE SENSOR PROTEIN NARQ"/>
    <property type="match status" value="1"/>
</dbReference>
<feature type="transmembrane region" description="Helical" evidence="10">
    <location>
        <begin position="72"/>
        <end position="93"/>
    </location>
</feature>
<organism evidence="12 13">
    <name type="scientific">Nonomuraea guangzhouensis</name>
    <dbReference type="NCBI Taxonomy" id="1291555"/>
    <lineage>
        <taxon>Bacteria</taxon>
        <taxon>Bacillati</taxon>
        <taxon>Actinomycetota</taxon>
        <taxon>Actinomycetes</taxon>
        <taxon>Streptosporangiales</taxon>
        <taxon>Streptosporangiaceae</taxon>
        <taxon>Nonomuraea</taxon>
    </lineage>
</organism>
<evidence type="ECO:0000256" key="6">
    <source>
        <dbReference type="ARBA" id="ARBA00022777"/>
    </source>
</evidence>
<evidence type="ECO:0000313" key="12">
    <source>
        <dbReference type="EMBL" id="MFD1540847.1"/>
    </source>
</evidence>
<dbReference type="EMBL" id="JBHUCM010000019">
    <property type="protein sequence ID" value="MFD1540847.1"/>
    <property type="molecule type" value="Genomic_DNA"/>
</dbReference>
<evidence type="ECO:0000256" key="10">
    <source>
        <dbReference type="SAM" id="Phobius"/>
    </source>
</evidence>
<dbReference type="EC" id="2.7.13.3" evidence="2"/>
<feature type="region of interest" description="Disordered" evidence="9">
    <location>
        <begin position="323"/>
        <end position="344"/>
    </location>
</feature>
<evidence type="ECO:0000256" key="7">
    <source>
        <dbReference type="ARBA" id="ARBA00022840"/>
    </source>
</evidence>
<feature type="transmembrane region" description="Helical" evidence="10">
    <location>
        <begin position="139"/>
        <end position="159"/>
    </location>
</feature>
<protein>
    <recommendedName>
        <fullName evidence="2">histidine kinase</fullName>
        <ecNumber evidence="2">2.7.13.3</ecNumber>
    </recommendedName>
</protein>
<evidence type="ECO:0000256" key="3">
    <source>
        <dbReference type="ARBA" id="ARBA00022553"/>
    </source>
</evidence>
<keyword evidence="6 12" id="KW-0418">Kinase</keyword>
<sequence>MVADVWNRLRTAAPRGATALIADSALGALFLALYLAERLVVAPLPSASLPAALACGLGIAAGLALRRRTPLPAFVLGATALVAGVIVAAPSVLAPYANQIGVYSVGLHATRRWARWGLVLTIIYIAAYFVAVRPTPRPASIGGVVFVWLLTWLVGYGTARRREEQLVARRLMRRQAVTEERARIARELHDLVGHTVSLMLVQAGAGRRVLDRDPAKARELLLGLEQTGRAALAELDRVLGVLRRDSPGDDGETGQPGLAGLPELAGRMTEAGIEVRVQIDPKPPELPHSLDLSAYRIVQEALTNALKHGDATSATVTVRHDGGSLDIDVRDDGRGSPPGYQPGRGLLGIGERVALFGGTLWHGPAGAGGFRLRAVLPLPTSSALSPGGVAASSEGGGPSSGDGPSAEREGPVT</sequence>
<evidence type="ECO:0000313" key="13">
    <source>
        <dbReference type="Proteomes" id="UP001597097"/>
    </source>
</evidence>